<dbReference type="EMBL" id="BMRG01000009">
    <property type="protein sequence ID" value="GGP66652.1"/>
    <property type="molecule type" value="Genomic_DNA"/>
</dbReference>
<dbReference type="GO" id="GO:0004722">
    <property type="term" value="F:protein serine/threonine phosphatase activity"/>
    <property type="evidence" value="ECO:0007669"/>
    <property type="project" value="UniProtKB-EC"/>
</dbReference>
<dbReference type="PANTHER" id="PTHR43156:SF2">
    <property type="entry name" value="STAGE II SPORULATION PROTEIN E"/>
    <property type="match status" value="1"/>
</dbReference>
<evidence type="ECO:0000256" key="11">
    <source>
        <dbReference type="ARBA" id="ARBA00023211"/>
    </source>
</evidence>
<comment type="catalytic activity">
    <reaction evidence="12">
        <text>O-phospho-L-seryl-[protein] + H2O = L-seryl-[protein] + phosphate</text>
        <dbReference type="Rhea" id="RHEA:20629"/>
        <dbReference type="Rhea" id="RHEA-COMP:9863"/>
        <dbReference type="Rhea" id="RHEA-COMP:11604"/>
        <dbReference type="ChEBI" id="CHEBI:15377"/>
        <dbReference type="ChEBI" id="CHEBI:29999"/>
        <dbReference type="ChEBI" id="CHEBI:43474"/>
        <dbReference type="ChEBI" id="CHEBI:83421"/>
        <dbReference type="EC" id="3.1.3.16"/>
    </reaction>
</comment>
<evidence type="ECO:0000256" key="1">
    <source>
        <dbReference type="ARBA" id="ARBA00013081"/>
    </source>
</evidence>
<dbReference type="SMART" id="SM00065">
    <property type="entry name" value="GAF"/>
    <property type="match status" value="1"/>
</dbReference>
<dbReference type="EC" id="3.1.3.16" evidence="1"/>
<evidence type="ECO:0000256" key="14">
    <source>
        <dbReference type="ARBA" id="ARBA00075117"/>
    </source>
</evidence>
<evidence type="ECO:0000256" key="12">
    <source>
        <dbReference type="ARBA" id="ARBA00047761"/>
    </source>
</evidence>
<dbReference type="InterPro" id="IPR036457">
    <property type="entry name" value="PPM-type-like_dom_sf"/>
</dbReference>
<evidence type="ECO:0000256" key="4">
    <source>
        <dbReference type="ARBA" id="ARBA00022723"/>
    </source>
</evidence>
<gene>
    <name evidence="18" type="ORF">GCM10010185_44270</name>
</gene>
<evidence type="ECO:0000256" key="8">
    <source>
        <dbReference type="ARBA" id="ARBA00022840"/>
    </source>
</evidence>
<dbReference type="GO" id="GO:0016301">
    <property type="term" value="F:kinase activity"/>
    <property type="evidence" value="ECO:0007669"/>
    <property type="project" value="UniProtKB-KW"/>
</dbReference>
<evidence type="ECO:0000259" key="17">
    <source>
        <dbReference type="SMART" id="SM00331"/>
    </source>
</evidence>
<reference evidence="18" key="1">
    <citation type="journal article" date="2014" name="Int. J. Syst. Evol. Microbiol.">
        <title>Complete genome sequence of Corynebacterium casei LMG S-19264T (=DSM 44701T), isolated from a smear-ripened cheese.</title>
        <authorList>
            <consortium name="US DOE Joint Genome Institute (JGI-PGF)"/>
            <person name="Walter F."/>
            <person name="Albersmeier A."/>
            <person name="Kalinowski J."/>
            <person name="Ruckert C."/>
        </authorList>
    </citation>
    <scope>NUCLEOTIDE SEQUENCE</scope>
    <source>
        <strain evidence="18">JCM 3313</strain>
    </source>
</reference>
<evidence type="ECO:0000256" key="6">
    <source>
        <dbReference type="ARBA" id="ARBA00022777"/>
    </source>
</evidence>
<name>A0A918APY1_9PSEU</name>
<proteinExistence type="predicted"/>
<accession>A0A918APY1</accession>
<dbReference type="InterPro" id="IPR052016">
    <property type="entry name" value="Bact_Sigma-Reg"/>
</dbReference>
<reference evidence="18" key="2">
    <citation type="submission" date="2020-09" db="EMBL/GenBank/DDBJ databases">
        <authorList>
            <person name="Sun Q."/>
            <person name="Ohkuma M."/>
        </authorList>
    </citation>
    <scope>NUCLEOTIDE SEQUENCE</scope>
    <source>
        <strain evidence="18">JCM 3313</strain>
    </source>
</reference>
<evidence type="ECO:0000256" key="9">
    <source>
        <dbReference type="ARBA" id="ARBA00022842"/>
    </source>
</evidence>
<keyword evidence="9" id="KW-0460">Magnesium</keyword>
<keyword evidence="4" id="KW-0479">Metal-binding</keyword>
<feature type="domain" description="PPM-type phosphatase" evidence="17">
    <location>
        <begin position="194"/>
        <end position="406"/>
    </location>
</feature>
<dbReference type="InterPro" id="IPR029016">
    <property type="entry name" value="GAF-like_dom_sf"/>
</dbReference>
<keyword evidence="11" id="KW-0464">Manganese</keyword>
<keyword evidence="2" id="KW-0597">Phosphoprotein</keyword>
<keyword evidence="10" id="KW-0904">Protein phosphatase</keyword>
<evidence type="ECO:0000256" key="2">
    <source>
        <dbReference type="ARBA" id="ARBA00022553"/>
    </source>
</evidence>
<dbReference type="AlphaFoldDB" id="A0A918APY1"/>
<dbReference type="Pfam" id="PF07228">
    <property type="entry name" value="SpoIIE"/>
    <property type="match status" value="1"/>
</dbReference>
<comment type="caution">
    <text evidence="18">The sequence shown here is derived from an EMBL/GenBank/DDBJ whole genome shotgun (WGS) entry which is preliminary data.</text>
</comment>
<keyword evidence="8" id="KW-0067">ATP-binding</keyword>
<dbReference type="FunFam" id="3.60.40.10:FF:000005">
    <property type="entry name" value="Serine/threonine protein phosphatase"/>
    <property type="match status" value="1"/>
</dbReference>
<comment type="function">
    <text evidence="13">Primarily acts as an independent SigF regulator that is sensitive to the osmosensory signal, mediating the cross talk of PknD with the SigF regulon. Possesses both phosphatase and kinase activities. The kinase domain functions as a classic anti-sigma factor-like kinase to phosphorylate the anti-anti-sigma factor domain at the canonical regulatory site, and the phosphatase domain antagonizes this activity.</text>
</comment>
<dbReference type="Proteomes" id="UP000639606">
    <property type="component" value="Unassembled WGS sequence"/>
</dbReference>
<evidence type="ECO:0000256" key="13">
    <source>
        <dbReference type="ARBA" id="ARBA00056274"/>
    </source>
</evidence>
<keyword evidence="5" id="KW-0547">Nucleotide-binding</keyword>
<evidence type="ECO:0000256" key="10">
    <source>
        <dbReference type="ARBA" id="ARBA00022912"/>
    </source>
</evidence>
<dbReference type="InterPro" id="IPR001932">
    <property type="entry name" value="PPM-type_phosphatase-like_dom"/>
</dbReference>
<dbReference type="SUPFAM" id="SSF55781">
    <property type="entry name" value="GAF domain-like"/>
    <property type="match status" value="1"/>
</dbReference>
<evidence type="ECO:0000256" key="7">
    <source>
        <dbReference type="ARBA" id="ARBA00022801"/>
    </source>
</evidence>
<dbReference type="Gene3D" id="3.30.450.40">
    <property type="match status" value="1"/>
</dbReference>
<dbReference type="SMART" id="SM00331">
    <property type="entry name" value="PP2C_SIG"/>
    <property type="match status" value="1"/>
</dbReference>
<keyword evidence="19" id="KW-1185">Reference proteome</keyword>
<evidence type="ECO:0000256" key="3">
    <source>
        <dbReference type="ARBA" id="ARBA00022679"/>
    </source>
</evidence>
<organism evidence="18 19">
    <name type="scientific">Saccharothrix coeruleofusca</name>
    <dbReference type="NCBI Taxonomy" id="33919"/>
    <lineage>
        <taxon>Bacteria</taxon>
        <taxon>Bacillati</taxon>
        <taxon>Actinomycetota</taxon>
        <taxon>Actinomycetes</taxon>
        <taxon>Pseudonocardiales</taxon>
        <taxon>Pseudonocardiaceae</taxon>
        <taxon>Saccharothrix</taxon>
    </lineage>
</organism>
<keyword evidence="7" id="KW-0378">Hydrolase</keyword>
<dbReference type="GO" id="GO:0005524">
    <property type="term" value="F:ATP binding"/>
    <property type="evidence" value="ECO:0007669"/>
    <property type="project" value="UniProtKB-KW"/>
</dbReference>
<keyword evidence="3" id="KW-0808">Transferase</keyword>
<keyword evidence="6" id="KW-0418">Kinase</keyword>
<evidence type="ECO:0000259" key="16">
    <source>
        <dbReference type="SMART" id="SM00065"/>
    </source>
</evidence>
<dbReference type="InterPro" id="IPR003018">
    <property type="entry name" value="GAF"/>
</dbReference>
<evidence type="ECO:0000256" key="5">
    <source>
        <dbReference type="ARBA" id="ARBA00022741"/>
    </source>
</evidence>
<evidence type="ECO:0000313" key="18">
    <source>
        <dbReference type="EMBL" id="GGP66652.1"/>
    </source>
</evidence>
<dbReference type="SUPFAM" id="SSF81606">
    <property type="entry name" value="PP2C-like"/>
    <property type="match status" value="1"/>
</dbReference>
<protein>
    <recommendedName>
        <fullName evidence="1">protein-serine/threonine phosphatase</fullName>
        <ecNumber evidence="1">3.1.3.16</ecNumber>
    </recommendedName>
    <alternativeName>
        <fullName evidence="15">Protein-serine/threonine phosphatase</fullName>
    </alternativeName>
    <alternativeName>
        <fullName evidence="14">Serine/threonine-protein kinase</fullName>
    </alternativeName>
</protein>
<sequence>MDGIVRMDDGQNPELRLRVLEAITDSALLEFQLDKLFEVLLWRVRELFAVDTVTVLLADASGEQLVARASSGLDEEVFQGVRVVVGTGFAGEVAQRREPVRVEHVDESTVVNPLLWERGLRVLLGVPMTAQGDLVGVLHVGSTAPRRFSDTEVELLQLVADRLAVAAHMHRSQSERAAAAVLQDSLLPSHLPATEGWEMAARYVPGTDSGVGGDWYDVFHLPGGRVGLVIGDVVGSGLAAAIVMGRLRSALRAYALEFADPAEVLGKLDRKASHFEANTMATVAYAVIDTATHRMDLALAGHLPPVLAVPGMEAGFVDVPVGPPLGYHLAVSGRRAAQVDVPPGALVALYTDGLVERREANLDERLEQLRQAVSPTPSETACVRIMATMVGSTPATDDIALLAVRRCPE</sequence>
<dbReference type="PANTHER" id="PTHR43156">
    <property type="entry name" value="STAGE II SPORULATION PROTEIN E-RELATED"/>
    <property type="match status" value="1"/>
</dbReference>
<dbReference type="Pfam" id="PF01590">
    <property type="entry name" value="GAF"/>
    <property type="match status" value="1"/>
</dbReference>
<dbReference type="Gene3D" id="3.60.40.10">
    <property type="entry name" value="PPM-type phosphatase domain"/>
    <property type="match status" value="1"/>
</dbReference>
<evidence type="ECO:0000313" key="19">
    <source>
        <dbReference type="Proteomes" id="UP000639606"/>
    </source>
</evidence>
<evidence type="ECO:0000256" key="15">
    <source>
        <dbReference type="ARBA" id="ARBA00081350"/>
    </source>
</evidence>
<dbReference type="GO" id="GO:0046872">
    <property type="term" value="F:metal ion binding"/>
    <property type="evidence" value="ECO:0007669"/>
    <property type="project" value="UniProtKB-KW"/>
</dbReference>
<feature type="domain" description="GAF" evidence="16">
    <location>
        <begin position="32"/>
        <end position="177"/>
    </location>
</feature>